<dbReference type="STRING" id="1122214.Mame_03117"/>
<reference evidence="2 3" key="1">
    <citation type="submission" date="2017-03" db="EMBL/GenBank/DDBJ databases">
        <title>Foreign affairs: Plasmid Transfer between Roseobacters and Rhizobia.</title>
        <authorList>
            <person name="Bartling P."/>
            <person name="Bunk B."/>
            <person name="Overmann J."/>
            <person name="Brinkmann H."/>
            <person name="Petersen J."/>
        </authorList>
    </citation>
    <scope>NUCLEOTIDE SEQUENCE [LARGE SCALE GENOMIC DNA]</scope>
    <source>
        <strain evidence="2 3">MACL11</strain>
    </source>
</reference>
<name>A0A1U9Z4A3_9HYPH</name>
<keyword evidence="3" id="KW-1185">Reference proteome</keyword>
<dbReference type="Pfam" id="PF08878">
    <property type="entry name" value="HamA"/>
    <property type="match status" value="1"/>
</dbReference>
<dbReference type="KEGG" id="mmed:Mame_03117"/>
<accession>A0A1U9Z4A3</accession>
<dbReference type="InterPro" id="IPR014976">
    <property type="entry name" value="AbpA_HamA_C"/>
</dbReference>
<feature type="domain" description="Anti-bacteriophage protein A/HamA C-terminal" evidence="1">
    <location>
        <begin position="3"/>
        <end position="252"/>
    </location>
</feature>
<protein>
    <recommendedName>
        <fullName evidence="1">Anti-bacteriophage protein A/HamA C-terminal domain-containing protein</fullName>
    </recommendedName>
</protein>
<organism evidence="2 3">
    <name type="scientific">Martelella mediterranea DSM 17316</name>
    <dbReference type="NCBI Taxonomy" id="1122214"/>
    <lineage>
        <taxon>Bacteria</taxon>
        <taxon>Pseudomonadati</taxon>
        <taxon>Pseudomonadota</taxon>
        <taxon>Alphaproteobacteria</taxon>
        <taxon>Hyphomicrobiales</taxon>
        <taxon>Aurantimonadaceae</taxon>
        <taxon>Martelella</taxon>
    </lineage>
</organism>
<dbReference type="AlphaFoldDB" id="A0A1U9Z4A3"/>
<dbReference type="Proteomes" id="UP000191135">
    <property type="component" value="Chromosome"/>
</dbReference>
<proteinExistence type="predicted"/>
<gene>
    <name evidence="2" type="ORF">Mame_03117</name>
</gene>
<dbReference type="EMBL" id="CP020330">
    <property type="protein sequence ID" value="AQZ52432.1"/>
    <property type="molecule type" value="Genomic_DNA"/>
</dbReference>
<evidence type="ECO:0000313" key="2">
    <source>
        <dbReference type="EMBL" id="AQZ52432.1"/>
    </source>
</evidence>
<evidence type="ECO:0000259" key="1">
    <source>
        <dbReference type="Pfam" id="PF08878"/>
    </source>
</evidence>
<evidence type="ECO:0000313" key="3">
    <source>
        <dbReference type="Proteomes" id="UP000191135"/>
    </source>
</evidence>
<sequence length="259" mass="28864">MDDLFDTWLDATEEEEGRKLLWRATETDQQRETVLPELCVRTRSHYVSDGEIATFLEVLDYPEAAGIVRENYPEGSTGRSGDLGEILCAELIEEWCAFSVPIRKLRYKDHREQAMRGEDVIGIRHDDDNRLCLLKAEAKSAQSLSTDTVTAAREGLEANSGRPTSHALIYLARKLLDIGGEQEALAKELLREASSRAVPKTRVSHCLFTVTGNAAGDMIDDDFAAADGDRDQFIVHIRIPDHGEFVAEVYDAVVNLALD</sequence>